<dbReference type="Proteomes" id="UP000653056">
    <property type="component" value="Unassembled WGS sequence"/>
</dbReference>
<sequence>MRDGYLYVLDGHTNTLDEYRFSDQGATVSGKLDYPNDRTLYVGFSEVPWSDAKKAQVTDSAADRDAFLQAVDLAGAGPITGGEHLIPLDKATQWVAEFAEDHAPEPPSTATPRKARPTTGSTPPTTTRPASASCTAPTPSRNPTSACACWCATTSA</sequence>
<organism evidence="3 4">
    <name type="scientific">Litchfieldella qijiaojingensis</name>
    <dbReference type="NCBI Taxonomy" id="980347"/>
    <lineage>
        <taxon>Bacteria</taxon>
        <taxon>Pseudomonadati</taxon>
        <taxon>Pseudomonadota</taxon>
        <taxon>Gammaproteobacteria</taxon>
        <taxon>Oceanospirillales</taxon>
        <taxon>Halomonadaceae</taxon>
        <taxon>Litchfieldella</taxon>
    </lineage>
</organism>
<dbReference type="EMBL" id="BMXS01000005">
    <property type="protein sequence ID" value="GGX88347.1"/>
    <property type="molecule type" value="Genomic_DNA"/>
</dbReference>
<evidence type="ECO:0000313" key="3">
    <source>
        <dbReference type="EMBL" id="GGX88347.1"/>
    </source>
</evidence>
<feature type="compositionally biased region" description="Low complexity" evidence="1">
    <location>
        <begin position="117"/>
        <end position="145"/>
    </location>
</feature>
<keyword evidence="4" id="KW-1185">Reference proteome</keyword>
<dbReference type="Pfam" id="PF20249">
    <property type="entry name" value="VasX_N"/>
    <property type="match status" value="1"/>
</dbReference>
<comment type="caution">
    <text evidence="3">The sequence shown here is derived from an EMBL/GenBank/DDBJ whole genome shotgun (WGS) entry which is preliminary data.</text>
</comment>
<evidence type="ECO:0000313" key="4">
    <source>
        <dbReference type="Proteomes" id="UP000653056"/>
    </source>
</evidence>
<proteinExistence type="predicted"/>
<accession>A0ABQ2YPG9</accession>
<dbReference type="InterPro" id="IPR046864">
    <property type="entry name" value="VasX_N"/>
</dbReference>
<evidence type="ECO:0000256" key="1">
    <source>
        <dbReference type="SAM" id="MobiDB-lite"/>
    </source>
</evidence>
<protein>
    <recommendedName>
        <fullName evidence="2">Toxin VasX N-terminal region domain-containing protein</fullName>
    </recommendedName>
</protein>
<gene>
    <name evidence="3" type="ORF">GCM10007160_14760</name>
</gene>
<feature type="region of interest" description="Disordered" evidence="1">
    <location>
        <begin position="98"/>
        <end position="145"/>
    </location>
</feature>
<reference evidence="4" key="1">
    <citation type="journal article" date="2019" name="Int. J. Syst. Evol. Microbiol.">
        <title>The Global Catalogue of Microorganisms (GCM) 10K type strain sequencing project: providing services to taxonomists for standard genome sequencing and annotation.</title>
        <authorList>
            <consortium name="The Broad Institute Genomics Platform"/>
            <consortium name="The Broad Institute Genome Sequencing Center for Infectious Disease"/>
            <person name="Wu L."/>
            <person name="Ma J."/>
        </authorList>
    </citation>
    <scope>NUCLEOTIDE SEQUENCE [LARGE SCALE GENOMIC DNA]</scope>
    <source>
        <strain evidence="4">KCTC 22228</strain>
    </source>
</reference>
<evidence type="ECO:0000259" key="2">
    <source>
        <dbReference type="Pfam" id="PF20249"/>
    </source>
</evidence>
<name>A0ABQ2YPG9_9GAMM</name>
<feature type="domain" description="Toxin VasX N-terminal region" evidence="2">
    <location>
        <begin position="1"/>
        <end position="75"/>
    </location>
</feature>